<keyword evidence="2" id="KW-1003">Cell membrane</keyword>
<comment type="subcellular location">
    <subcellularLocation>
        <location evidence="1">Cell membrane</location>
        <topology evidence="1">Multi-pass membrane protein</topology>
    </subcellularLocation>
    <subcellularLocation>
        <location evidence="6">Membrane</location>
        <topology evidence="6">Multi-pass membrane protein</topology>
    </subcellularLocation>
</comment>
<sequence>MTLEHITLLSPEGGVILLLLFFSLVTWSIGLLKLAQYARQRRRNQQFRQLFWQQENIDAALRDVAHPGALANLARATQLTLERVKDRITPTAHLQDRVERALQQQIQRERRSLENGLALLASIGTTSPFIGLFGTVWGIMAALQTIGQSGSASLDTVAGPIGNALIATGIGIAVAVPAVLIYNYFLRQLKLEVADMDDFAHDIYSVAQVQEFRLATEQPAAPYAVQTIREVV</sequence>
<dbReference type="InterPro" id="IPR050790">
    <property type="entry name" value="ExbB/TolQ_transport"/>
</dbReference>
<dbReference type="EMBL" id="CP136339">
    <property type="protein sequence ID" value="WOA52200.1"/>
    <property type="molecule type" value="Genomic_DNA"/>
</dbReference>
<feature type="transmembrane region" description="Helical" evidence="7">
    <location>
        <begin position="164"/>
        <end position="186"/>
    </location>
</feature>
<evidence type="ECO:0000313" key="10">
    <source>
        <dbReference type="Proteomes" id="UP001304423"/>
    </source>
</evidence>
<evidence type="ECO:0000256" key="6">
    <source>
        <dbReference type="RuleBase" id="RU004057"/>
    </source>
</evidence>
<feature type="domain" description="MotA/TolQ/ExbB proton channel" evidence="8">
    <location>
        <begin position="92"/>
        <end position="197"/>
    </location>
</feature>
<dbReference type="Pfam" id="PF01618">
    <property type="entry name" value="MotA_ExbB"/>
    <property type="match status" value="1"/>
</dbReference>
<keyword evidence="3 7" id="KW-0812">Transmembrane</keyword>
<dbReference type="GO" id="GO:0005886">
    <property type="term" value="C:plasma membrane"/>
    <property type="evidence" value="ECO:0007669"/>
    <property type="project" value="UniProtKB-SubCell"/>
</dbReference>
<dbReference type="InterPro" id="IPR002898">
    <property type="entry name" value="MotA_ExbB_proton_chnl"/>
</dbReference>
<accession>A0AAX4EYR1</accession>
<keyword evidence="4 7" id="KW-1133">Transmembrane helix</keyword>
<evidence type="ECO:0000256" key="1">
    <source>
        <dbReference type="ARBA" id="ARBA00004651"/>
    </source>
</evidence>
<name>A0AAX4EYR1_9GAMM</name>
<proteinExistence type="inferred from homology"/>
<comment type="similarity">
    <text evidence="6">Belongs to the exbB/tolQ family.</text>
</comment>
<dbReference type="PANTHER" id="PTHR30625:SF3">
    <property type="entry name" value="TOL-PAL SYSTEM PROTEIN TOLQ"/>
    <property type="match status" value="1"/>
</dbReference>
<evidence type="ECO:0000256" key="7">
    <source>
        <dbReference type="SAM" id="Phobius"/>
    </source>
</evidence>
<evidence type="ECO:0000256" key="5">
    <source>
        <dbReference type="ARBA" id="ARBA00023136"/>
    </source>
</evidence>
<keyword evidence="6" id="KW-0653">Protein transport</keyword>
<evidence type="ECO:0000256" key="3">
    <source>
        <dbReference type="ARBA" id="ARBA00022692"/>
    </source>
</evidence>
<gene>
    <name evidence="9" type="ORF">RXA29_20375</name>
</gene>
<dbReference type="RefSeq" id="WP_316392673.1">
    <property type="nucleotide sequence ID" value="NZ_CP136339.1"/>
</dbReference>
<reference evidence="9" key="1">
    <citation type="submission" date="2023-10" db="EMBL/GenBank/DDBJ databases">
        <title>Clonality and diversity in the soft rot Dickeya solani phytopathogen.</title>
        <authorList>
            <person name="Pedron J."/>
            <person name="Van Gijsegem F."/>
            <person name="Portier P."/>
            <person name="Taghouti G."/>
        </authorList>
    </citation>
    <scope>NUCLEOTIDE SEQUENCE</scope>
    <source>
        <strain evidence="9">CFBP5647</strain>
    </source>
</reference>
<evidence type="ECO:0000313" key="9">
    <source>
        <dbReference type="EMBL" id="WOA52200.1"/>
    </source>
</evidence>
<evidence type="ECO:0000259" key="8">
    <source>
        <dbReference type="Pfam" id="PF01618"/>
    </source>
</evidence>
<organism evidence="9 10">
    <name type="scientific">Dickeya solani</name>
    <dbReference type="NCBI Taxonomy" id="1089444"/>
    <lineage>
        <taxon>Bacteria</taxon>
        <taxon>Pseudomonadati</taxon>
        <taxon>Pseudomonadota</taxon>
        <taxon>Gammaproteobacteria</taxon>
        <taxon>Enterobacterales</taxon>
        <taxon>Pectobacteriaceae</taxon>
        <taxon>Dickeya</taxon>
    </lineage>
</organism>
<keyword evidence="5 7" id="KW-0472">Membrane</keyword>
<keyword evidence="6" id="KW-0813">Transport</keyword>
<dbReference type="Proteomes" id="UP001304423">
    <property type="component" value="Chromosome"/>
</dbReference>
<evidence type="ECO:0000256" key="4">
    <source>
        <dbReference type="ARBA" id="ARBA00022989"/>
    </source>
</evidence>
<dbReference type="AlphaFoldDB" id="A0AAX4EYR1"/>
<protein>
    <submittedName>
        <fullName evidence="9">MotA/TolQ/ExbB proton channel family protein</fullName>
    </submittedName>
</protein>
<dbReference type="PANTHER" id="PTHR30625">
    <property type="entry name" value="PROTEIN TOLQ"/>
    <property type="match status" value="1"/>
</dbReference>
<feature type="transmembrane region" description="Helical" evidence="7">
    <location>
        <begin position="117"/>
        <end position="144"/>
    </location>
</feature>
<evidence type="ECO:0000256" key="2">
    <source>
        <dbReference type="ARBA" id="ARBA00022475"/>
    </source>
</evidence>
<dbReference type="GO" id="GO:0017038">
    <property type="term" value="P:protein import"/>
    <property type="evidence" value="ECO:0007669"/>
    <property type="project" value="TreeGrafter"/>
</dbReference>
<feature type="transmembrane region" description="Helical" evidence="7">
    <location>
        <begin position="15"/>
        <end position="35"/>
    </location>
</feature>